<dbReference type="AlphaFoldDB" id="A0A147DUY1"/>
<keyword evidence="2" id="KW-0812">Transmembrane</keyword>
<keyword evidence="2" id="KW-0472">Membrane</keyword>
<dbReference type="PATRIC" id="fig|465820.3.peg.1549"/>
<dbReference type="InterPro" id="IPR003362">
    <property type="entry name" value="Bact_transf"/>
</dbReference>
<keyword evidence="2" id="KW-1133">Transmembrane helix</keyword>
<evidence type="ECO:0000259" key="3">
    <source>
        <dbReference type="Pfam" id="PF02397"/>
    </source>
</evidence>
<dbReference type="PANTHER" id="PTHR30576">
    <property type="entry name" value="COLANIC BIOSYNTHESIS UDP-GLUCOSE LIPID CARRIER TRANSFERASE"/>
    <property type="match status" value="1"/>
</dbReference>
<feature type="domain" description="Bacterial sugar transferase" evidence="3">
    <location>
        <begin position="16"/>
        <end position="189"/>
    </location>
</feature>
<dbReference type="EMBL" id="LDRB01000031">
    <property type="protein sequence ID" value="KTR40483.1"/>
    <property type="molecule type" value="Genomic_DNA"/>
</dbReference>
<dbReference type="Proteomes" id="UP000078335">
    <property type="component" value="Unassembled WGS sequence"/>
</dbReference>
<evidence type="ECO:0000313" key="5">
    <source>
        <dbReference type="EMBL" id="KTR54358.1"/>
    </source>
</evidence>
<dbReference type="PANTHER" id="PTHR30576:SF8">
    <property type="entry name" value="UNDECAPRENYL-PHOSPHATE GALACTOSE PHOSPHOTRANSFERASE"/>
    <property type="match status" value="1"/>
</dbReference>
<evidence type="ECO:0000256" key="1">
    <source>
        <dbReference type="ARBA" id="ARBA00006464"/>
    </source>
</evidence>
<dbReference type="OrthoDB" id="9808602at2"/>
<protein>
    <recommendedName>
        <fullName evidence="3">Bacterial sugar transferase domain-containing protein</fullName>
    </recommendedName>
</protein>
<feature type="transmembrane region" description="Helical" evidence="2">
    <location>
        <begin position="21"/>
        <end position="44"/>
    </location>
</feature>
<dbReference type="Proteomes" id="UP000072763">
    <property type="component" value="Unassembled WGS sequence"/>
</dbReference>
<evidence type="ECO:0000313" key="4">
    <source>
        <dbReference type="EMBL" id="KTR40483.1"/>
    </source>
</evidence>
<evidence type="ECO:0000313" key="6">
    <source>
        <dbReference type="Proteomes" id="UP000072763"/>
    </source>
</evidence>
<keyword evidence="7" id="KW-1185">Reference proteome</keyword>
<name>A0A147DUY1_9MICO</name>
<evidence type="ECO:0000313" key="7">
    <source>
        <dbReference type="Proteomes" id="UP000078335"/>
    </source>
</evidence>
<dbReference type="EMBL" id="LDRC01000002">
    <property type="protein sequence ID" value="KTR54358.1"/>
    <property type="molecule type" value="Genomic_DNA"/>
</dbReference>
<proteinExistence type="inferred from homology"/>
<dbReference type="Pfam" id="PF02397">
    <property type="entry name" value="Bac_transf"/>
    <property type="match status" value="1"/>
</dbReference>
<reference evidence="6 7" key="1">
    <citation type="journal article" date="2016" name="Front. Microbiol.">
        <title>Genomic Resource of Rice Seed Associated Bacteria.</title>
        <authorList>
            <person name="Midha S."/>
            <person name="Bansal K."/>
            <person name="Sharma S."/>
            <person name="Kumar N."/>
            <person name="Patil P.P."/>
            <person name="Chaudhry V."/>
            <person name="Patil P.B."/>
        </authorList>
    </citation>
    <scope>NUCLEOTIDE SEQUENCE [LARGE SCALE GENOMIC DNA]</scope>
    <source>
        <strain evidence="4 7">NS263</strain>
        <strain evidence="5 6">NS359</strain>
    </source>
</reference>
<accession>A0A147DUY1</accession>
<dbReference type="STRING" id="465820.NS263_07715"/>
<gene>
    <name evidence="4" type="ORF">NS263_07715</name>
    <name evidence="5" type="ORF">NS359_00330</name>
</gene>
<dbReference type="RefSeq" id="WP_058728685.1">
    <property type="nucleotide sequence ID" value="NZ_LDRB01000031.1"/>
</dbReference>
<sequence>MTAAEHVCGLRGSRTKRLLDVLVGSSLLLVAMVPLSIAVVLVAVRLGRPVLFRQERLGEHGVPFTMLKLRTMHHPDPAHGLVTDADRLTRLGRFLRASSLDELPSLVNVLRGEMSLVGPRPLPTTYRERFTSTEHRRHEVRPGLTGLAQVHGRNALGWEDRFRLDIEYVDRQSVLLDLRILARTAVVVATARGVRAADCATMHELRPEASVR</sequence>
<evidence type="ECO:0000256" key="2">
    <source>
        <dbReference type="SAM" id="Phobius"/>
    </source>
</evidence>
<organism evidence="5 6">
    <name type="scientific">Curtobacterium oceanosedimentum</name>
    <dbReference type="NCBI Taxonomy" id="465820"/>
    <lineage>
        <taxon>Bacteria</taxon>
        <taxon>Bacillati</taxon>
        <taxon>Actinomycetota</taxon>
        <taxon>Actinomycetes</taxon>
        <taxon>Micrococcales</taxon>
        <taxon>Microbacteriaceae</taxon>
        <taxon>Curtobacterium</taxon>
    </lineage>
</organism>
<comment type="caution">
    <text evidence="5">The sequence shown here is derived from an EMBL/GenBank/DDBJ whole genome shotgun (WGS) entry which is preliminary data.</text>
</comment>
<comment type="similarity">
    <text evidence="1">Belongs to the bacterial sugar transferase family.</text>
</comment>
<dbReference type="GO" id="GO:0016780">
    <property type="term" value="F:phosphotransferase activity, for other substituted phosphate groups"/>
    <property type="evidence" value="ECO:0007669"/>
    <property type="project" value="TreeGrafter"/>
</dbReference>